<dbReference type="Proteomes" id="UP001595721">
    <property type="component" value="Unassembled WGS sequence"/>
</dbReference>
<proteinExistence type="predicted"/>
<sequence>MEEIRVSLAGLAVIIARLSVLASPILFLFGLQALQIVPKLQAWPYGIAVMGLLMLLGIYMSSLIEIRPSPKAGVDKVIPR</sequence>
<feature type="transmembrane region" description="Helical" evidence="1">
    <location>
        <begin position="42"/>
        <end position="61"/>
    </location>
</feature>
<protein>
    <submittedName>
        <fullName evidence="2">Uncharacterized protein</fullName>
    </submittedName>
</protein>
<keyword evidence="1" id="KW-0812">Transmembrane</keyword>
<dbReference type="RefSeq" id="WP_377746374.1">
    <property type="nucleotide sequence ID" value="NZ_JBHRXJ010000021.1"/>
</dbReference>
<accession>A0ABV7R9V2</accession>
<evidence type="ECO:0000256" key="1">
    <source>
        <dbReference type="SAM" id="Phobius"/>
    </source>
</evidence>
<keyword evidence="1" id="KW-1133">Transmembrane helix</keyword>
<name>A0ABV7R9V2_9RHOB</name>
<evidence type="ECO:0000313" key="2">
    <source>
        <dbReference type="EMBL" id="MFC3530204.1"/>
    </source>
</evidence>
<reference evidence="3" key="1">
    <citation type="journal article" date="2019" name="Int. J. Syst. Evol. Microbiol.">
        <title>The Global Catalogue of Microorganisms (GCM) 10K type strain sequencing project: providing services to taxonomists for standard genome sequencing and annotation.</title>
        <authorList>
            <consortium name="The Broad Institute Genomics Platform"/>
            <consortium name="The Broad Institute Genome Sequencing Center for Infectious Disease"/>
            <person name="Wu L."/>
            <person name="Ma J."/>
        </authorList>
    </citation>
    <scope>NUCLEOTIDE SEQUENCE [LARGE SCALE GENOMIC DNA]</scope>
    <source>
        <strain evidence="3">KCTC 42899</strain>
    </source>
</reference>
<organism evidence="2 3">
    <name type="scientific">Paracoccus mangrovi</name>
    <dbReference type="NCBI Taxonomy" id="1715645"/>
    <lineage>
        <taxon>Bacteria</taxon>
        <taxon>Pseudomonadati</taxon>
        <taxon>Pseudomonadota</taxon>
        <taxon>Alphaproteobacteria</taxon>
        <taxon>Rhodobacterales</taxon>
        <taxon>Paracoccaceae</taxon>
        <taxon>Paracoccus</taxon>
    </lineage>
</organism>
<evidence type="ECO:0000313" key="3">
    <source>
        <dbReference type="Proteomes" id="UP001595721"/>
    </source>
</evidence>
<dbReference type="EMBL" id="JBHRXJ010000021">
    <property type="protein sequence ID" value="MFC3530204.1"/>
    <property type="molecule type" value="Genomic_DNA"/>
</dbReference>
<comment type="caution">
    <text evidence="2">The sequence shown here is derived from an EMBL/GenBank/DDBJ whole genome shotgun (WGS) entry which is preliminary data.</text>
</comment>
<gene>
    <name evidence="2" type="ORF">ACFOMH_18705</name>
</gene>
<keyword evidence="3" id="KW-1185">Reference proteome</keyword>
<feature type="transmembrane region" description="Helical" evidence="1">
    <location>
        <begin position="7"/>
        <end position="30"/>
    </location>
</feature>
<keyword evidence="1" id="KW-0472">Membrane</keyword>